<evidence type="ECO:0000259" key="8">
    <source>
        <dbReference type="PROSITE" id="PS50928"/>
    </source>
</evidence>
<keyword evidence="6 7" id="KW-0472">Membrane</keyword>
<protein>
    <submittedName>
        <fullName evidence="9">Carbohydrate ABC transporter membrane protein 2 (CUT1 family)</fullName>
    </submittedName>
</protein>
<dbReference type="AlphaFoldDB" id="A0A368YH86"/>
<dbReference type="PANTHER" id="PTHR32243:SF18">
    <property type="entry name" value="INNER MEMBRANE ABC TRANSPORTER PERMEASE PROTEIN YCJP"/>
    <property type="match status" value="1"/>
</dbReference>
<evidence type="ECO:0000256" key="4">
    <source>
        <dbReference type="ARBA" id="ARBA00022692"/>
    </source>
</evidence>
<evidence type="ECO:0000256" key="7">
    <source>
        <dbReference type="RuleBase" id="RU363032"/>
    </source>
</evidence>
<keyword evidence="2 7" id="KW-0813">Transport</keyword>
<dbReference type="InterPro" id="IPR050901">
    <property type="entry name" value="BP-dep_ABC_trans_perm"/>
</dbReference>
<keyword evidence="10" id="KW-1185">Reference proteome</keyword>
<dbReference type="PROSITE" id="PS50928">
    <property type="entry name" value="ABC_TM1"/>
    <property type="match status" value="1"/>
</dbReference>
<dbReference type="CDD" id="cd06261">
    <property type="entry name" value="TM_PBP2"/>
    <property type="match status" value="1"/>
</dbReference>
<evidence type="ECO:0000256" key="1">
    <source>
        <dbReference type="ARBA" id="ARBA00004651"/>
    </source>
</evidence>
<dbReference type="Pfam" id="PF00528">
    <property type="entry name" value="BPD_transp_1"/>
    <property type="match status" value="1"/>
</dbReference>
<dbReference type="GO" id="GO:0005886">
    <property type="term" value="C:plasma membrane"/>
    <property type="evidence" value="ECO:0007669"/>
    <property type="project" value="UniProtKB-SubCell"/>
</dbReference>
<evidence type="ECO:0000256" key="2">
    <source>
        <dbReference type="ARBA" id="ARBA00022448"/>
    </source>
</evidence>
<organism evidence="9 10">
    <name type="scientific">Saliterribacillus persicus</name>
    <dbReference type="NCBI Taxonomy" id="930114"/>
    <lineage>
        <taxon>Bacteria</taxon>
        <taxon>Bacillati</taxon>
        <taxon>Bacillota</taxon>
        <taxon>Bacilli</taxon>
        <taxon>Bacillales</taxon>
        <taxon>Bacillaceae</taxon>
        <taxon>Saliterribacillus</taxon>
    </lineage>
</organism>
<name>A0A368YH86_9BACI</name>
<feature type="transmembrane region" description="Helical" evidence="7">
    <location>
        <begin position="20"/>
        <end position="40"/>
    </location>
</feature>
<gene>
    <name evidence="9" type="ORF">DFR57_101420</name>
</gene>
<dbReference type="SUPFAM" id="SSF161098">
    <property type="entry name" value="MetI-like"/>
    <property type="match status" value="1"/>
</dbReference>
<evidence type="ECO:0000256" key="6">
    <source>
        <dbReference type="ARBA" id="ARBA00023136"/>
    </source>
</evidence>
<feature type="transmembrane region" description="Helical" evidence="7">
    <location>
        <begin position="192"/>
        <end position="213"/>
    </location>
</feature>
<dbReference type="OrthoDB" id="9810086at2"/>
<keyword evidence="5 7" id="KW-1133">Transmembrane helix</keyword>
<evidence type="ECO:0000313" key="10">
    <source>
        <dbReference type="Proteomes" id="UP000252585"/>
    </source>
</evidence>
<keyword evidence="3" id="KW-1003">Cell membrane</keyword>
<feature type="transmembrane region" description="Helical" evidence="7">
    <location>
        <begin position="251"/>
        <end position="272"/>
    </location>
</feature>
<feature type="domain" description="ABC transmembrane type-1" evidence="8">
    <location>
        <begin position="80"/>
        <end position="272"/>
    </location>
</feature>
<feature type="transmembrane region" description="Helical" evidence="7">
    <location>
        <begin position="79"/>
        <end position="103"/>
    </location>
</feature>
<evidence type="ECO:0000256" key="3">
    <source>
        <dbReference type="ARBA" id="ARBA00022475"/>
    </source>
</evidence>
<evidence type="ECO:0000256" key="5">
    <source>
        <dbReference type="ARBA" id="ARBA00022989"/>
    </source>
</evidence>
<comment type="similarity">
    <text evidence="7">Belongs to the binding-protein-dependent transport system permease family.</text>
</comment>
<dbReference type="Gene3D" id="1.10.3720.10">
    <property type="entry name" value="MetI-like"/>
    <property type="match status" value="1"/>
</dbReference>
<dbReference type="Proteomes" id="UP000252585">
    <property type="component" value="Unassembled WGS sequence"/>
</dbReference>
<dbReference type="InterPro" id="IPR035906">
    <property type="entry name" value="MetI-like_sf"/>
</dbReference>
<comment type="subcellular location">
    <subcellularLocation>
        <location evidence="1 7">Cell membrane</location>
        <topology evidence="1 7">Multi-pass membrane protein</topology>
    </subcellularLocation>
</comment>
<proteinExistence type="inferred from homology"/>
<feature type="transmembrane region" description="Helical" evidence="7">
    <location>
        <begin position="115"/>
        <end position="142"/>
    </location>
</feature>
<evidence type="ECO:0000313" key="9">
    <source>
        <dbReference type="EMBL" id="RCW77544.1"/>
    </source>
</evidence>
<sequence length="286" mass="32808">MNVVMTGFFHNIRTWLSNRWYWIPLFVLLVWTILPLVWAVSASFKEATEVYQTPVSLLPESFNFDNYLRVFEYPNFWRYLFNSVFLAITTTVLSVFISILAGYAFARYAFKFRHILLVIILVPRIIPRASIIVPLFTGIAALGMLDSYFALILTYAATAIPLATWILAGFFKVIPKALEEAAAIDGAKPWQIIWHVVIPISLPAIITVSIFSLRESWNEFPFVLAFTSSQEMRTLPYQLFMLKDSMGMQDWPMVLAFTIVTILPLLILYIIFEKRVVNNILSGAVK</sequence>
<feature type="transmembrane region" description="Helical" evidence="7">
    <location>
        <begin position="148"/>
        <end position="171"/>
    </location>
</feature>
<dbReference type="GO" id="GO:0055085">
    <property type="term" value="P:transmembrane transport"/>
    <property type="evidence" value="ECO:0007669"/>
    <property type="project" value="InterPro"/>
</dbReference>
<reference evidence="9 10" key="1">
    <citation type="submission" date="2018-07" db="EMBL/GenBank/DDBJ databases">
        <title>Genomic Encyclopedia of Type Strains, Phase IV (KMG-IV): sequencing the most valuable type-strain genomes for metagenomic binning, comparative biology and taxonomic classification.</title>
        <authorList>
            <person name="Goeker M."/>
        </authorList>
    </citation>
    <scope>NUCLEOTIDE SEQUENCE [LARGE SCALE GENOMIC DNA]</scope>
    <source>
        <strain evidence="9 10">DSM 27696</strain>
    </source>
</reference>
<dbReference type="EMBL" id="QPJJ01000001">
    <property type="protein sequence ID" value="RCW77544.1"/>
    <property type="molecule type" value="Genomic_DNA"/>
</dbReference>
<accession>A0A368YH86</accession>
<dbReference type="PANTHER" id="PTHR32243">
    <property type="entry name" value="MALTOSE TRANSPORT SYSTEM PERMEASE-RELATED"/>
    <property type="match status" value="1"/>
</dbReference>
<dbReference type="InterPro" id="IPR000515">
    <property type="entry name" value="MetI-like"/>
</dbReference>
<keyword evidence="4 7" id="KW-0812">Transmembrane</keyword>
<comment type="caution">
    <text evidence="9">The sequence shown here is derived from an EMBL/GenBank/DDBJ whole genome shotgun (WGS) entry which is preliminary data.</text>
</comment>